<comment type="caution">
    <text evidence="1">The sequence shown here is derived from an EMBL/GenBank/DDBJ whole genome shotgun (WGS) entry which is preliminary data.</text>
</comment>
<name>A0A2K1QYW6_9PEZI</name>
<protein>
    <submittedName>
        <fullName evidence="1">Uncharacterized protein</fullName>
    </submittedName>
</protein>
<accession>A0A2K1QYW6</accession>
<sequence length="232" mass="25270">MSPTSYRIYKEQAESQFSAHDIAIGTSLARSHDSVNEGRFVRFVLLSGQDLCDGESDSTLAKLKRFASLTGGNDIAICFLLGACDATDKTSGIAGYTALQHLLTKEVDIRKIPTLLCAPTEDVASTIKAHADSLLFKRPAPATARYLDLLSRCNNGPALNETQTNLTSDHFGSIPDLAYASLVLDKMHSQGRTTSMAAEEKETLMTFHSLREQIGNEAARNMYLFWKTSAGT</sequence>
<dbReference type="AlphaFoldDB" id="A0A2K1QYW6"/>
<reference evidence="1 2" key="1">
    <citation type="submission" date="2017-06" db="EMBL/GenBank/DDBJ databases">
        <title>Draft genome sequence of a variant of Elsinoe murrayae.</title>
        <authorList>
            <person name="Cheng Q."/>
        </authorList>
    </citation>
    <scope>NUCLEOTIDE SEQUENCE [LARGE SCALE GENOMIC DNA]</scope>
    <source>
        <strain evidence="1 2">CQ-2017a</strain>
    </source>
</reference>
<dbReference type="Proteomes" id="UP000243797">
    <property type="component" value="Unassembled WGS sequence"/>
</dbReference>
<dbReference type="OrthoDB" id="2129069at2759"/>
<evidence type="ECO:0000313" key="1">
    <source>
        <dbReference type="EMBL" id="PNS20246.1"/>
    </source>
</evidence>
<gene>
    <name evidence="1" type="ORF">CAC42_5696</name>
</gene>
<keyword evidence="2" id="KW-1185">Reference proteome</keyword>
<organism evidence="1 2">
    <name type="scientific">Sphaceloma murrayae</name>
    <dbReference type="NCBI Taxonomy" id="2082308"/>
    <lineage>
        <taxon>Eukaryota</taxon>
        <taxon>Fungi</taxon>
        <taxon>Dikarya</taxon>
        <taxon>Ascomycota</taxon>
        <taxon>Pezizomycotina</taxon>
        <taxon>Dothideomycetes</taxon>
        <taxon>Dothideomycetidae</taxon>
        <taxon>Myriangiales</taxon>
        <taxon>Elsinoaceae</taxon>
        <taxon>Sphaceloma</taxon>
    </lineage>
</organism>
<dbReference type="InParanoid" id="A0A2K1QYW6"/>
<proteinExistence type="predicted"/>
<evidence type="ECO:0000313" key="2">
    <source>
        <dbReference type="Proteomes" id="UP000243797"/>
    </source>
</evidence>
<dbReference type="EMBL" id="NKHZ01000025">
    <property type="protein sequence ID" value="PNS20246.1"/>
    <property type="molecule type" value="Genomic_DNA"/>
</dbReference>